<dbReference type="Pfam" id="PF01663">
    <property type="entry name" value="Phosphodiest"/>
    <property type="match status" value="1"/>
</dbReference>
<dbReference type="OrthoDB" id="415411at2759"/>
<dbReference type="InterPro" id="IPR002591">
    <property type="entry name" value="Phosphodiest/P_Trfase"/>
</dbReference>
<dbReference type="PANTHER" id="PTHR10151:SF120">
    <property type="entry name" value="BIS(5'-ADENOSYL)-TRIPHOSPHATASE"/>
    <property type="match status" value="1"/>
</dbReference>
<dbReference type="InterPro" id="IPR017850">
    <property type="entry name" value="Alkaline_phosphatase_core_sf"/>
</dbReference>
<name>A0A7R8XAM2_9CRUS</name>
<feature type="chain" id="PRO_5036402466" evidence="1">
    <location>
        <begin position="30"/>
        <end position="142"/>
    </location>
</feature>
<evidence type="ECO:0000313" key="2">
    <source>
        <dbReference type="EMBL" id="CAD7247052.1"/>
    </source>
</evidence>
<dbReference type="EMBL" id="CAJPEV010001319">
    <property type="protein sequence ID" value="CAG0892026.1"/>
    <property type="molecule type" value="Genomic_DNA"/>
</dbReference>
<organism evidence="2">
    <name type="scientific">Darwinula stevensoni</name>
    <dbReference type="NCBI Taxonomy" id="69355"/>
    <lineage>
        <taxon>Eukaryota</taxon>
        <taxon>Metazoa</taxon>
        <taxon>Ecdysozoa</taxon>
        <taxon>Arthropoda</taxon>
        <taxon>Crustacea</taxon>
        <taxon>Oligostraca</taxon>
        <taxon>Ostracoda</taxon>
        <taxon>Podocopa</taxon>
        <taxon>Podocopida</taxon>
        <taxon>Darwinulocopina</taxon>
        <taxon>Darwinuloidea</taxon>
        <taxon>Darwinulidae</taxon>
        <taxon>Darwinula</taxon>
    </lineage>
</organism>
<dbReference type="Proteomes" id="UP000677054">
    <property type="component" value="Unassembled WGS sequence"/>
</dbReference>
<dbReference type="SUPFAM" id="SSF53649">
    <property type="entry name" value="Alkaline phosphatase-like"/>
    <property type="match status" value="1"/>
</dbReference>
<keyword evidence="3" id="KW-1185">Reference proteome</keyword>
<protein>
    <submittedName>
        <fullName evidence="2">Uncharacterized protein</fullName>
    </submittedName>
</protein>
<accession>A0A7R8XAM2</accession>
<dbReference type="Gene3D" id="3.40.720.10">
    <property type="entry name" value="Alkaline Phosphatase, subunit A"/>
    <property type="match status" value="1"/>
</dbReference>
<proteinExistence type="predicted"/>
<dbReference type="EMBL" id="LR900836">
    <property type="protein sequence ID" value="CAD7247052.1"/>
    <property type="molecule type" value="Genomic_DNA"/>
</dbReference>
<dbReference type="AlphaFoldDB" id="A0A7R8XAM2"/>
<evidence type="ECO:0000256" key="1">
    <source>
        <dbReference type="SAM" id="SignalP"/>
    </source>
</evidence>
<sequence>MQAGLDLSKPRPLLSLSLFLFHFLVPGAGIEQDLVMMILFDGFRHDYFSLANTPNFDALRKDGVYAESLKPVFPSVTFPNNHAISTGLYAETHGIIANTILDPKTRKGVYMFTDGEDIATADPRIIPIWVRLRISSNRFFKS</sequence>
<evidence type="ECO:0000313" key="3">
    <source>
        <dbReference type="Proteomes" id="UP000677054"/>
    </source>
</evidence>
<feature type="signal peptide" evidence="1">
    <location>
        <begin position="1"/>
        <end position="29"/>
    </location>
</feature>
<gene>
    <name evidence="2" type="ORF">DSTB1V02_LOCUS6891</name>
</gene>
<dbReference type="GO" id="GO:0016787">
    <property type="term" value="F:hydrolase activity"/>
    <property type="evidence" value="ECO:0007669"/>
    <property type="project" value="UniProtKB-ARBA"/>
</dbReference>
<keyword evidence="1" id="KW-0732">Signal</keyword>
<reference evidence="2" key="1">
    <citation type="submission" date="2020-11" db="EMBL/GenBank/DDBJ databases">
        <authorList>
            <person name="Tran Van P."/>
        </authorList>
    </citation>
    <scope>NUCLEOTIDE SEQUENCE</scope>
</reference>
<dbReference type="PANTHER" id="PTHR10151">
    <property type="entry name" value="ECTONUCLEOTIDE PYROPHOSPHATASE/PHOSPHODIESTERASE"/>
    <property type="match status" value="1"/>
</dbReference>